<dbReference type="PANTHER" id="PTHR43553">
    <property type="entry name" value="HEAVY METAL TRANSPORTER"/>
    <property type="match status" value="1"/>
</dbReference>
<evidence type="ECO:0000313" key="4">
    <source>
        <dbReference type="EMBL" id="VEN73216.1"/>
    </source>
</evidence>
<dbReference type="Gene3D" id="3.40.50.300">
    <property type="entry name" value="P-loop containing nucleotide triphosphate hydrolases"/>
    <property type="match status" value="1"/>
</dbReference>
<gene>
    <name evidence="4" type="ORF">EPICR_130033</name>
</gene>
<keyword evidence="3" id="KW-0067">ATP-binding</keyword>
<organism evidence="4">
    <name type="scientific">uncultured Desulfobacteraceae bacterium</name>
    <dbReference type="NCBI Taxonomy" id="218296"/>
    <lineage>
        <taxon>Bacteria</taxon>
        <taxon>Pseudomonadati</taxon>
        <taxon>Thermodesulfobacteriota</taxon>
        <taxon>Desulfobacteria</taxon>
        <taxon>Desulfobacterales</taxon>
        <taxon>Desulfobacteraceae</taxon>
        <taxon>environmental samples</taxon>
    </lineage>
</organism>
<dbReference type="GO" id="GO:0042626">
    <property type="term" value="F:ATPase-coupled transmembrane transporter activity"/>
    <property type="evidence" value="ECO:0007669"/>
    <property type="project" value="TreeGrafter"/>
</dbReference>
<dbReference type="EMBL" id="CAACVI010000005">
    <property type="protein sequence ID" value="VEN73216.1"/>
    <property type="molecule type" value="Genomic_DNA"/>
</dbReference>
<dbReference type="InterPro" id="IPR050095">
    <property type="entry name" value="ECF_ABC_transporter_ATP-bd"/>
</dbReference>
<proteinExistence type="predicted"/>
<accession>A0A484HDG6</accession>
<name>A0A484HDG6_9BACT</name>
<protein>
    <submittedName>
        <fullName evidence="4">Uncharacterized protein</fullName>
    </submittedName>
</protein>
<evidence type="ECO:0000256" key="2">
    <source>
        <dbReference type="ARBA" id="ARBA00022741"/>
    </source>
</evidence>
<dbReference type="GO" id="GO:0005524">
    <property type="term" value="F:ATP binding"/>
    <property type="evidence" value="ECO:0007669"/>
    <property type="project" value="UniProtKB-KW"/>
</dbReference>
<sequence length="95" mass="10959">MAYSYQTAGNFPPWSFPPARKKRPALLTAIVADRPVYIFDEWAADQDPEFRKRFYMGLLPGFKKQGKTVVAVTHDDHYFHAADRVIHLDYGKLSL</sequence>
<dbReference type="SUPFAM" id="SSF52540">
    <property type="entry name" value="P-loop containing nucleoside triphosphate hydrolases"/>
    <property type="match status" value="1"/>
</dbReference>
<dbReference type="PANTHER" id="PTHR43553:SF11">
    <property type="entry name" value="ABC TRANSPORTER ATP-BINDING_PERMEASE PROTEIN YOJI"/>
    <property type="match status" value="1"/>
</dbReference>
<keyword evidence="2" id="KW-0547">Nucleotide-binding</keyword>
<keyword evidence="1" id="KW-0813">Transport</keyword>
<evidence type="ECO:0000256" key="1">
    <source>
        <dbReference type="ARBA" id="ARBA00022448"/>
    </source>
</evidence>
<reference evidence="4" key="1">
    <citation type="submission" date="2019-01" db="EMBL/GenBank/DDBJ databases">
        <authorList>
            <consortium name="Genoscope - CEA"/>
            <person name="William W."/>
        </authorList>
    </citation>
    <scope>NUCLEOTIDE SEQUENCE</scope>
    <source>
        <strain evidence="4">CR-1</strain>
    </source>
</reference>
<dbReference type="InterPro" id="IPR027417">
    <property type="entry name" value="P-loop_NTPase"/>
</dbReference>
<evidence type="ECO:0000256" key="3">
    <source>
        <dbReference type="ARBA" id="ARBA00022840"/>
    </source>
</evidence>
<dbReference type="AlphaFoldDB" id="A0A484HDG6"/>
<dbReference type="GO" id="GO:0043190">
    <property type="term" value="C:ATP-binding cassette (ABC) transporter complex"/>
    <property type="evidence" value="ECO:0007669"/>
    <property type="project" value="TreeGrafter"/>
</dbReference>